<keyword evidence="3" id="KW-1185">Reference proteome</keyword>
<evidence type="ECO:0008006" key="4">
    <source>
        <dbReference type="Google" id="ProtNLM"/>
    </source>
</evidence>
<evidence type="ECO:0000313" key="3">
    <source>
        <dbReference type="Proteomes" id="UP000290204"/>
    </source>
</evidence>
<evidence type="ECO:0000256" key="1">
    <source>
        <dbReference type="SAM" id="SignalP"/>
    </source>
</evidence>
<dbReference type="EMBL" id="SDHW01000005">
    <property type="protein sequence ID" value="RXK58724.1"/>
    <property type="molecule type" value="Genomic_DNA"/>
</dbReference>
<proteinExistence type="predicted"/>
<dbReference type="AlphaFoldDB" id="A0A4Q1CFF0"/>
<organism evidence="2 3">
    <name type="scientific">Lacibacter luteus</name>
    <dbReference type="NCBI Taxonomy" id="2508719"/>
    <lineage>
        <taxon>Bacteria</taxon>
        <taxon>Pseudomonadati</taxon>
        <taxon>Bacteroidota</taxon>
        <taxon>Chitinophagia</taxon>
        <taxon>Chitinophagales</taxon>
        <taxon>Chitinophagaceae</taxon>
        <taxon>Lacibacter</taxon>
    </lineage>
</organism>
<gene>
    <name evidence="2" type="ORF">ESA94_15145</name>
</gene>
<sequence>MKQILFFFLILCAVTTHAQPPLRDTTFGSGPHAAYLRSVVRADVLEGRTIPETITPTGQKICFDKLMKVKSVTGRGSGVTCVYLDTRTGIIGYTPLKPGIDAACDIKQEDPNFVFSVIGLKGNVYNYRNNKKKNVIEHWVQTSNSATYQYEFISTGGNAPLRKKAERRDYCDGKIKAQLYKVDGKPTEWYLFGKQLPNEVLMQPKKFLGSMAVGYQYSDKGLFIIMQMVGTGIDSKILSLEEVNVCFDPSPFKIFEDEQEQKMRQNIQRQREKIAREEGKSEQYPSCQSKKASWLNYQKQALTRQEENMQQARTGNAMQDVRTQQAQTDLMSYDDAIQILIAETELKLCRAEQRMSQQPSEANQKKITCLQQSLAQQKQVQQRMQTINTQYRNEPGKQYGEKAKAMMGAMRPCN</sequence>
<dbReference type="Proteomes" id="UP000290204">
    <property type="component" value="Unassembled WGS sequence"/>
</dbReference>
<dbReference type="RefSeq" id="WP_129131780.1">
    <property type="nucleotide sequence ID" value="NZ_SDHW01000005.1"/>
</dbReference>
<feature type="signal peptide" evidence="1">
    <location>
        <begin position="1"/>
        <end position="18"/>
    </location>
</feature>
<keyword evidence="1" id="KW-0732">Signal</keyword>
<name>A0A4Q1CFF0_9BACT</name>
<evidence type="ECO:0000313" key="2">
    <source>
        <dbReference type="EMBL" id="RXK58724.1"/>
    </source>
</evidence>
<protein>
    <recommendedName>
        <fullName evidence="4">GLPGLI family protein</fullName>
    </recommendedName>
</protein>
<reference evidence="2 3" key="1">
    <citation type="submission" date="2019-01" db="EMBL/GenBank/DDBJ databases">
        <title>Lacibacter sp. strain TTM-7.</title>
        <authorList>
            <person name="Chen W.-M."/>
        </authorList>
    </citation>
    <scope>NUCLEOTIDE SEQUENCE [LARGE SCALE GENOMIC DNA]</scope>
    <source>
        <strain evidence="2 3">TTM-7</strain>
    </source>
</reference>
<comment type="caution">
    <text evidence="2">The sequence shown here is derived from an EMBL/GenBank/DDBJ whole genome shotgun (WGS) entry which is preliminary data.</text>
</comment>
<accession>A0A4Q1CFF0</accession>
<dbReference type="OrthoDB" id="643670at2"/>
<feature type="chain" id="PRO_5020750401" description="GLPGLI family protein" evidence="1">
    <location>
        <begin position="19"/>
        <end position="414"/>
    </location>
</feature>